<gene>
    <name evidence="2" type="ORF">RW095_35725</name>
</gene>
<proteinExistence type="predicted"/>
<feature type="region of interest" description="Disordered" evidence="1">
    <location>
        <begin position="19"/>
        <end position="58"/>
    </location>
</feature>
<protein>
    <submittedName>
        <fullName evidence="2">Uncharacterized protein</fullName>
    </submittedName>
</protein>
<organism evidence="2 3">
    <name type="scientific">Paraburkholderia kirstenboschensis</name>
    <dbReference type="NCBI Taxonomy" id="1245436"/>
    <lineage>
        <taxon>Bacteria</taxon>
        <taxon>Pseudomonadati</taxon>
        <taxon>Pseudomonadota</taxon>
        <taxon>Betaproteobacteria</taxon>
        <taxon>Burkholderiales</taxon>
        <taxon>Burkholderiaceae</taxon>
        <taxon>Paraburkholderia</taxon>
    </lineage>
</organism>
<evidence type="ECO:0000313" key="3">
    <source>
        <dbReference type="Proteomes" id="UP001302652"/>
    </source>
</evidence>
<dbReference type="EMBL" id="CP136513">
    <property type="protein sequence ID" value="WOD18117.1"/>
    <property type="molecule type" value="Genomic_DNA"/>
</dbReference>
<accession>A0ABZ0ELR8</accession>
<name>A0ABZ0ELR8_9BURK</name>
<dbReference type="RefSeq" id="WP_317020459.1">
    <property type="nucleotide sequence ID" value="NZ_CP136513.1"/>
</dbReference>
<evidence type="ECO:0000256" key="1">
    <source>
        <dbReference type="SAM" id="MobiDB-lite"/>
    </source>
</evidence>
<evidence type="ECO:0000313" key="2">
    <source>
        <dbReference type="EMBL" id="WOD18117.1"/>
    </source>
</evidence>
<keyword evidence="3" id="KW-1185">Reference proteome</keyword>
<sequence>MLRSPANGKCAQSIILPRPQPVGRGAAIGRDKYGDKRRQKPGQNHCGERRYSGASDGYQPTVVKRITGLEAPAPGLNAIGGGKNLA</sequence>
<reference evidence="2 3" key="1">
    <citation type="submission" date="2023-10" db="EMBL/GenBank/DDBJ databases">
        <title>Surface-active antibiotics is a multifunctional adaptation for post-fire microbes.</title>
        <authorList>
            <person name="Liu M.D."/>
            <person name="Du Y."/>
            <person name="Koupaei S.K."/>
            <person name="Kim N.R."/>
            <person name="Zhang W."/>
            <person name="Traxler M.F."/>
        </authorList>
    </citation>
    <scope>NUCLEOTIDE SEQUENCE [LARGE SCALE GENOMIC DNA]</scope>
    <source>
        <strain evidence="2 3">F3</strain>
    </source>
</reference>
<dbReference type="Proteomes" id="UP001302652">
    <property type="component" value="Chromosome 1"/>
</dbReference>